<proteinExistence type="predicted"/>
<dbReference type="AlphaFoldDB" id="A0A2U3ENA2"/>
<evidence type="ECO:0000313" key="5">
    <source>
        <dbReference type="EMBL" id="PWI75991.1"/>
    </source>
</evidence>
<keyword evidence="3" id="KW-0472">Membrane</keyword>
<feature type="compositionally biased region" description="Pro residues" evidence="2">
    <location>
        <begin position="46"/>
        <end position="57"/>
    </location>
</feature>
<reference evidence="5 6" key="1">
    <citation type="journal article" date="2016" name="Front. Microbiol.">
        <title>Genome and transcriptome sequences reveal the specific parasitism of the nematophagous Purpureocillium lilacinum 36-1.</title>
        <authorList>
            <person name="Xie J."/>
            <person name="Li S."/>
            <person name="Mo C."/>
            <person name="Xiao X."/>
            <person name="Peng D."/>
            <person name="Wang G."/>
            <person name="Xiao Y."/>
        </authorList>
    </citation>
    <scope>NUCLEOTIDE SEQUENCE [LARGE SCALE GENOMIC DNA]</scope>
    <source>
        <strain evidence="5 6">36-1</strain>
    </source>
</reference>
<feature type="transmembrane region" description="Helical" evidence="3">
    <location>
        <begin position="92"/>
        <end position="110"/>
    </location>
</feature>
<keyword evidence="3" id="KW-1133">Transmembrane helix</keyword>
<comment type="subcellular location">
    <subcellularLocation>
        <location evidence="1">Membrane</location>
        <topology evidence="1">Multi-pass membrane protein</topology>
    </subcellularLocation>
</comment>
<dbReference type="PROSITE" id="PS50850">
    <property type="entry name" value="MFS"/>
    <property type="match status" value="1"/>
</dbReference>
<gene>
    <name evidence="5" type="ORF">PCL_06649</name>
</gene>
<dbReference type="SUPFAM" id="SSF103473">
    <property type="entry name" value="MFS general substrate transporter"/>
    <property type="match status" value="1"/>
</dbReference>
<sequence length="524" mass="55616">MVTKVASTVQAVDFTSSPSQRRPRNSAELTAFTRRKGRKATTAMEPPTPAEAQPAPPRETLSRRILSELGLLSLARSPLDVKLLIAQRLVRLSAYGASTLVLVSLLRALGHSRAQAGLFMSLTLAGDVLVSLLLALAADRLLGRRAVLALGAGLMAASGLVFAAAPRSYAVLLAAAVLGVISPSGNEIGPFRAVEESVVAHLTPREDRADVYAWYSLAGTAGTALGMVTCGWAVEAATARLGWTLLDAYRAVFVAYAALGVVKLVLALALSPAVEADEKPQREASAADVSAEETTPLLPDSAPEETQTKKVNAARRWWTAMLPQLSPESKGITAALCLLFALDSFASGLAPLSWVTYYFRSRFDLDEGRLGSVFFTTSLISASSVIVASSLAKRLGNVKTMVFTHLPSAVFLALIPVPSSLPLALLFLILRACTQSMDVAPRSAFLAAVLLPGERTAVMGAVNVVKTTAQSLGPLITGVLAERDLFWVSFVAAGSLKACYDLGLLAVFKNREHRDREPRHDEEA</sequence>
<accession>A0A2U3ENA2</accession>
<dbReference type="GO" id="GO:0000329">
    <property type="term" value="C:fungal-type vacuole membrane"/>
    <property type="evidence" value="ECO:0007669"/>
    <property type="project" value="TreeGrafter"/>
</dbReference>
<feature type="transmembrane region" description="Helical" evidence="3">
    <location>
        <begin position="146"/>
        <end position="165"/>
    </location>
</feature>
<feature type="region of interest" description="Disordered" evidence="2">
    <location>
        <begin position="13"/>
        <end position="58"/>
    </location>
</feature>
<feature type="transmembrane region" description="Helical" evidence="3">
    <location>
        <begin position="370"/>
        <end position="389"/>
    </location>
</feature>
<dbReference type="InterPro" id="IPR036259">
    <property type="entry name" value="MFS_trans_sf"/>
</dbReference>
<feature type="region of interest" description="Disordered" evidence="2">
    <location>
        <begin position="279"/>
        <end position="309"/>
    </location>
</feature>
<comment type="caution">
    <text evidence="5">The sequence shown here is derived from an EMBL/GenBank/DDBJ whole genome shotgun (WGS) entry which is preliminary data.</text>
</comment>
<evidence type="ECO:0000256" key="3">
    <source>
        <dbReference type="SAM" id="Phobius"/>
    </source>
</evidence>
<organism evidence="5 6">
    <name type="scientific">Purpureocillium lilacinum</name>
    <name type="common">Paecilomyces lilacinus</name>
    <dbReference type="NCBI Taxonomy" id="33203"/>
    <lineage>
        <taxon>Eukaryota</taxon>
        <taxon>Fungi</taxon>
        <taxon>Dikarya</taxon>
        <taxon>Ascomycota</taxon>
        <taxon>Pezizomycotina</taxon>
        <taxon>Sordariomycetes</taxon>
        <taxon>Hypocreomycetidae</taxon>
        <taxon>Hypocreales</taxon>
        <taxon>Ophiocordycipitaceae</taxon>
        <taxon>Purpureocillium</taxon>
    </lineage>
</organism>
<dbReference type="PANTHER" id="PTHR23520">
    <property type="entry name" value="TRANSPORTER, PUTATIVE (AFU_ORTHOLOGUE AFUA_3G04000)-RELATED"/>
    <property type="match status" value="1"/>
</dbReference>
<dbReference type="PANTHER" id="PTHR23520:SF5">
    <property type="entry name" value="TRANSPORTER, PUTATIVE (AFU_ORTHOLOGUE AFUA_3G04000)-RELATED"/>
    <property type="match status" value="1"/>
</dbReference>
<feature type="transmembrane region" description="Helical" evidence="3">
    <location>
        <begin position="116"/>
        <end position="137"/>
    </location>
</feature>
<dbReference type="Pfam" id="PF07690">
    <property type="entry name" value="MFS_1"/>
    <property type="match status" value="2"/>
</dbReference>
<feature type="transmembrane region" description="Helical" evidence="3">
    <location>
        <begin position="248"/>
        <end position="270"/>
    </location>
</feature>
<name>A0A2U3ENA2_PURLI</name>
<evidence type="ECO:0000313" key="6">
    <source>
        <dbReference type="Proteomes" id="UP000245956"/>
    </source>
</evidence>
<dbReference type="GO" id="GO:0022857">
    <property type="term" value="F:transmembrane transporter activity"/>
    <property type="evidence" value="ECO:0007669"/>
    <property type="project" value="InterPro"/>
</dbReference>
<keyword evidence="3" id="KW-0812">Transmembrane</keyword>
<dbReference type="InterPro" id="IPR011701">
    <property type="entry name" value="MFS"/>
</dbReference>
<evidence type="ECO:0000256" key="2">
    <source>
        <dbReference type="SAM" id="MobiDB-lite"/>
    </source>
</evidence>
<protein>
    <recommendedName>
        <fullName evidence="4">Major facilitator superfamily (MFS) profile domain-containing protein</fullName>
    </recommendedName>
</protein>
<feature type="transmembrane region" description="Helical" evidence="3">
    <location>
        <begin position="212"/>
        <end position="236"/>
    </location>
</feature>
<evidence type="ECO:0000256" key="1">
    <source>
        <dbReference type="ARBA" id="ARBA00004141"/>
    </source>
</evidence>
<evidence type="ECO:0000259" key="4">
    <source>
        <dbReference type="PROSITE" id="PS50850"/>
    </source>
</evidence>
<dbReference type="EMBL" id="LCWV01000002">
    <property type="protein sequence ID" value="PWI75991.1"/>
    <property type="molecule type" value="Genomic_DNA"/>
</dbReference>
<dbReference type="Proteomes" id="UP000245956">
    <property type="component" value="Unassembled WGS sequence"/>
</dbReference>
<dbReference type="Gene3D" id="1.20.1250.20">
    <property type="entry name" value="MFS general substrate transporter like domains"/>
    <property type="match status" value="1"/>
</dbReference>
<dbReference type="InterPro" id="IPR020846">
    <property type="entry name" value="MFS_dom"/>
</dbReference>
<feature type="domain" description="Major facilitator superfamily (MFS) profile" evidence="4">
    <location>
        <begin position="66"/>
        <end position="515"/>
    </location>
</feature>
<feature type="transmembrane region" description="Helical" evidence="3">
    <location>
        <begin position="409"/>
        <end position="432"/>
    </location>
</feature>